<reference evidence="7 8" key="1">
    <citation type="submission" date="2012-07" db="EMBL/GenBank/DDBJ databases">
        <title>The Genome Sequence of Actinomyces turicensis ACS-279-V-COL4.</title>
        <authorList>
            <consortium name="The Broad Institute Genome Sequencing Platform"/>
            <person name="Earl A."/>
            <person name="Ward D."/>
            <person name="Feldgarden M."/>
            <person name="Gevers D."/>
            <person name="Saerens B."/>
            <person name="Vaneechoutte M."/>
            <person name="Walker B."/>
            <person name="Young S.K."/>
            <person name="Zeng Q."/>
            <person name="Gargeya S."/>
            <person name="Fitzgerald M."/>
            <person name="Haas B."/>
            <person name="Abouelleil A."/>
            <person name="Alvarado L."/>
            <person name="Arachchi H.M."/>
            <person name="Berlin A."/>
            <person name="Chapman S.B."/>
            <person name="Goldberg J."/>
            <person name="Griggs A."/>
            <person name="Gujja S."/>
            <person name="Hansen M."/>
            <person name="Howarth C."/>
            <person name="Imamovic A."/>
            <person name="Larimer J."/>
            <person name="McCowen C."/>
            <person name="Montmayeur A."/>
            <person name="Murphy C."/>
            <person name="Neiman D."/>
            <person name="Pearson M."/>
            <person name="Priest M."/>
            <person name="Roberts A."/>
            <person name="Saif S."/>
            <person name="Shea T."/>
            <person name="Sisk P."/>
            <person name="Sykes S."/>
            <person name="Wortman J."/>
            <person name="Nusbaum C."/>
            <person name="Birren B."/>
        </authorList>
    </citation>
    <scope>NUCLEOTIDE SEQUENCE [LARGE SCALE GENOMIC DNA]</scope>
    <source>
        <strain evidence="7 8">ACS-279-V-Col4</strain>
    </source>
</reference>
<dbReference type="InterPro" id="IPR003594">
    <property type="entry name" value="HATPase_dom"/>
</dbReference>
<keyword evidence="2" id="KW-0418">Kinase</keyword>
<feature type="transmembrane region" description="Helical" evidence="4">
    <location>
        <begin position="133"/>
        <end position="152"/>
    </location>
</feature>
<feature type="transmembrane region" description="Helical" evidence="4">
    <location>
        <begin position="75"/>
        <end position="98"/>
    </location>
</feature>
<dbReference type="Proteomes" id="UP000003994">
    <property type="component" value="Unassembled WGS sequence"/>
</dbReference>
<dbReference type="InterPro" id="IPR007168">
    <property type="entry name" value="Phageshock_PspC_N"/>
</dbReference>
<dbReference type="Pfam" id="PF04024">
    <property type="entry name" value="PspC"/>
    <property type="match status" value="1"/>
</dbReference>
<dbReference type="PATRIC" id="fig|883077.3.peg.1352"/>
<evidence type="ECO:0000259" key="6">
    <source>
        <dbReference type="Pfam" id="PF13581"/>
    </source>
</evidence>
<dbReference type="eggNOG" id="COG4585">
    <property type="taxonomic scope" value="Bacteria"/>
</dbReference>
<keyword evidence="4" id="KW-0812">Transmembrane</keyword>
<feature type="domain" description="Histidine kinase/HSP90-like ATPase" evidence="6">
    <location>
        <begin position="311"/>
        <end position="400"/>
    </location>
</feature>
<keyword evidence="1" id="KW-0808">Transferase</keyword>
<organism evidence="7 8">
    <name type="scientific">Schaalia turicensis ACS-279-V-Col4</name>
    <dbReference type="NCBI Taxonomy" id="883077"/>
    <lineage>
        <taxon>Bacteria</taxon>
        <taxon>Bacillati</taxon>
        <taxon>Actinomycetota</taxon>
        <taxon>Actinomycetes</taxon>
        <taxon>Actinomycetales</taxon>
        <taxon>Actinomycetaceae</taxon>
        <taxon>Schaalia</taxon>
    </lineage>
</organism>
<feature type="domain" description="Phage shock protein PspC N-terminal" evidence="5">
    <location>
        <begin position="55"/>
        <end position="100"/>
    </location>
</feature>
<dbReference type="PANTHER" id="PTHR24421:SF61">
    <property type="entry name" value="OXYGEN SENSOR HISTIDINE KINASE NREB"/>
    <property type="match status" value="1"/>
</dbReference>
<dbReference type="Gene3D" id="3.30.565.10">
    <property type="entry name" value="Histidine kinase-like ATPase, C-terminal domain"/>
    <property type="match status" value="1"/>
</dbReference>
<evidence type="ECO:0008006" key="9">
    <source>
        <dbReference type="Google" id="ProtNLM"/>
    </source>
</evidence>
<evidence type="ECO:0000256" key="4">
    <source>
        <dbReference type="SAM" id="Phobius"/>
    </source>
</evidence>
<accession>K0Z109</accession>
<protein>
    <recommendedName>
        <fullName evidence="9">Phage shock protein PspC N-terminal domain-containing protein</fullName>
    </recommendedName>
</protein>
<gene>
    <name evidence="7" type="ORF">HMPREF9241_01338</name>
</gene>
<evidence type="ECO:0000256" key="2">
    <source>
        <dbReference type="ARBA" id="ARBA00022777"/>
    </source>
</evidence>
<dbReference type="Pfam" id="PF13581">
    <property type="entry name" value="HATPase_c_2"/>
    <property type="match status" value="1"/>
</dbReference>
<sequence length="435" mass="46286">MKIGRVNEGENKGYIPVQPGMANTVGGWRPPMPSTYRAPLKRAREISADMPSARIAGVCSGLSVHLGVSVTLVRVLMVLAGLFGGTGMILYVWLWAMVPEDDGQRIRVGGAPIGANLATKKQGNPHDASRGQLLLAGVLILLAALVATLFAWTNVARLFDVASAGLIIAGLGLVWSQGAHIQQWRSSKFLAIIGAGIGLLFTGVLFLAGRGDPPIILLRGGLIGAVVVAGVLFALLPLWLRTSKDLSVSREREVREAERADIAAHLHDSVLQTLTLIRSAASDPARVRALALAEERELRSWLYTGRTQANESLSQAIRNTVEQVESRHGIPVDVVAVGDTVPGPGELAMVAAIGEAVANAVRHGEPPVSVYVEVRPNVIEAFIKDSGSGFDLASIPSDRHGVRDSIIGRMERVGGKARIRMLQSGTEVELSLPRE</sequence>
<name>K0Z109_9ACTO</name>
<dbReference type="PANTHER" id="PTHR24421">
    <property type="entry name" value="NITRATE/NITRITE SENSOR PROTEIN NARX-RELATED"/>
    <property type="match status" value="1"/>
</dbReference>
<evidence type="ECO:0000313" key="7">
    <source>
        <dbReference type="EMBL" id="EJZ85794.1"/>
    </source>
</evidence>
<dbReference type="eggNOG" id="COG1983">
    <property type="taxonomic scope" value="Bacteria"/>
</dbReference>
<feature type="transmembrane region" description="Helical" evidence="4">
    <location>
        <begin position="158"/>
        <end position="177"/>
    </location>
</feature>
<evidence type="ECO:0000259" key="5">
    <source>
        <dbReference type="Pfam" id="PF04024"/>
    </source>
</evidence>
<proteinExistence type="predicted"/>
<comment type="caution">
    <text evidence="7">The sequence shown here is derived from an EMBL/GenBank/DDBJ whole genome shotgun (WGS) entry which is preliminary data.</text>
</comment>
<keyword evidence="4" id="KW-0472">Membrane</keyword>
<dbReference type="HOGENOM" id="CLU_036172_0_0_11"/>
<dbReference type="STRING" id="883077.HMPREF9241_01338"/>
<keyword evidence="8" id="KW-1185">Reference proteome</keyword>
<keyword evidence="3" id="KW-0902">Two-component regulatory system</keyword>
<evidence type="ECO:0000256" key="3">
    <source>
        <dbReference type="ARBA" id="ARBA00023012"/>
    </source>
</evidence>
<keyword evidence="4" id="KW-1133">Transmembrane helix</keyword>
<dbReference type="EMBL" id="AGWQ01000007">
    <property type="protein sequence ID" value="EJZ85794.1"/>
    <property type="molecule type" value="Genomic_DNA"/>
</dbReference>
<dbReference type="AlphaFoldDB" id="K0Z109"/>
<dbReference type="GO" id="GO:0000160">
    <property type="term" value="P:phosphorelay signal transduction system"/>
    <property type="evidence" value="ECO:0007669"/>
    <property type="project" value="UniProtKB-KW"/>
</dbReference>
<evidence type="ECO:0000313" key="8">
    <source>
        <dbReference type="Proteomes" id="UP000003994"/>
    </source>
</evidence>
<dbReference type="InterPro" id="IPR036890">
    <property type="entry name" value="HATPase_C_sf"/>
</dbReference>
<evidence type="ECO:0000256" key="1">
    <source>
        <dbReference type="ARBA" id="ARBA00022679"/>
    </source>
</evidence>
<dbReference type="SUPFAM" id="SSF55874">
    <property type="entry name" value="ATPase domain of HSP90 chaperone/DNA topoisomerase II/histidine kinase"/>
    <property type="match status" value="1"/>
</dbReference>
<feature type="transmembrane region" description="Helical" evidence="4">
    <location>
        <begin position="189"/>
        <end position="209"/>
    </location>
</feature>
<dbReference type="InterPro" id="IPR050482">
    <property type="entry name" value="Sensor_HK_TwoCompSys"/>
</dbReference>
<feature type="transmembrane region" description="Helical" evidence="4">
    <location>
        <begin position="215"/>
        <end position="240"/>
    </location>
</feature>
<dbReference type="GO" id="GO:0016301">
    <property type="term" value="F:kinase activity"/>
    <property type="evidence" value="ECO:0007669"/>
    <property type="project" value="UniProtKB-KW"/>
</dbReference>